<dbReference type="InterPro" id="IPR001820">
    <property type="entry name" value="TIMP"/>
</dbReference>
<reference evidence="14" key="1">
    <citation type="submission" date="2025-08" db="UniProtKB">
        <authorList>
            <consortium name="Ensembl"/>
        </authorList>
    </citation>
    <scope>IDENTIFICATION</scope>
</reference>
<feature type="domain" description="NTR" evidence="13">
    <location>
        <begin position="30"/>
        <end position="149"/>
    </location>
</feature>
<dbReference type="PANTHER" id="PTHR11844:SF25">
    <property type="entry name" value="NTR DOMAIN-CONTAINING PROTEIN"/>
    <property type="match status" value="1"/>
</dbReference>
<dbReference type="SUPFAM" id="SSF50242">
    <property type="entry name" value="TIMP-like"/>
    <property type="match status" value="1"/>
</dbReference>
<dbReference type="InterPro" id="IPR027465">
    <property type="entry name" value="TIMP_C"/>
</dbReference>
<evidence type="ECO:0000256" key="7">
    <source>
        <dbReference type="ARBA" id="ARBA00022833"/>
    </source>
</evidence>
<keyword evidence="6 10" id="KW-0479">Metal-binding</keyword>
<dbReference type="GO" id="GO:0046872">
    <property type="term" value="F:metal ion binding"/>
    <property type="evidence" value="ECO:0007669"/>
    <property type="project" value="UniProtKB-KW"/>
</dbReference>
<dbReference type="Pfam" id="PF00965">
    <property type="entry name" value="TIMP"/>
    <property type="match status" value="1"/>
</dbReference>
<evidence type="ECO:0000256" key="2">
    <source>
        <dbReference type="ARBA" id="ARBA00011027"/>
    </source>
</evidence>
<evidence type="ECO:0000256" key="8">
    <source>
        <dbReference type="ARBA" id="ARBA00023157"/>
    </source>
</evidence>
<comment type="similarity">
    <text evidence="2">Belongs to the protease inhibitor I35 (TIMP) family.</text>
</comment>
<keyword evidence="7 10" id="KW-0862">Zinc</keyword>
<dbReference type="GeneTree" id="ENSGT00940000159798"/>
<dbReference type="GO" id="GO:0008191">
    <property type="term" value="F:metalloendopeptidase inhibitor activity"/>
    <property type="evidence" value="ECO:0007669"/>
    <property type="project" value="InterPro"/>
</dbReference>
<evidence type="ECO:0000256" key="4">
    <source>
        <dbReference type="ARBA" id="ARBA00022608"/>
    </source>
</evidence>
<evidence type="ECO:0000313" key="14">
    <source>
        <dbReference type="Ensembl" id="ENSPMAP00000002810.1"/>
    </source>
</evidence>
<evidence type="ECO:0000256" key="12">
    <source>
        <dbReference type="SAM" id="SignalP"/>
    </source>
</evidence>
<evidence type="ECO:0000256" key="3">
    <source>
        <dbReference type="ARBA" id="ARBA00022525"/>
    </source>
</evidence>
<dbReference type="PROSITE" id="PS00288">
    <property type="entry name" value="TIMP"/>
    <property type="match status" value="1"/>
</dbReference>
<evidence type="ECO:0000256" key="11">
    <source>
        <dbReference type="PIRSR" id="PIRSR601820-3"/>
    </source>
</evidence>
<dbReference type="GO" id="GO:0051045">
    <property type="term" value="P:negative regulation of membrane protein ectodomain proteolysis"/>
    <property type="evidence" value="ECO:0007669"/>
    <property type="project" value="TreeGrafter"/>
</dbReference>
<dbReference type="InterPro" id="IPR001134">
    <property type="entry name" value="Netrin_domain"/>
</dbReference>
<dbReference type="OMA" id="LWTDQFL"/>
<feature type="disulfide bond" evidence="11">
    <location>
        <begin position="32"/>
        <end position="124"/>
    </location>
</feature>
<dbReference type="InterPro" id="IPR008993">
    <property type="entry name" value="TIMP-like_OB-fold"/>
</dbReference>
<dbReference type="GO" id="GO:0005615">
    <property type="term" value="C:extracellular space"/>
    <property type="evidence" value="ECO:0007669"/>
    <property type="project" value="TreeGrafter"/>
</dbReference>
<keyword evidence="5" id="KW-0646">Protease inhibitor</keyword>
<feature type="chain" id="PRO_5004532394" description="NTR domain-containing protein" evidence="12">
    <location>
        <begin position="22"/>
        <end position="226"/>
    </location>
</feature>
<evidence type="ECO:0000256" key="10">
    <source>
        <dbReference type="PIRSR" id="PIRSR601820-1"/>
    </source>
</evidence>
<dbReference type="SMART" id="SM00206">
    <property type="entry name" value="NTR"/>
    <property type="match status" value="1"/>
</dbReference>
<dbReference type="PROSITE" id="PS50189">
    <property type="entry name" value="NTR"/>
    <property type="match status" value="1"/>
</dbReference>
<evidence type="ECO:0000256" key="1">
    <source>
        <dbReference type="ARBA" id="ARBA00004613"/>
    </source>
</evidence>
<accession>S4RC78</accession>
<dbReference type="STRING" id="7757.ENSPMAP00000002810"/>
<dbReference type="HOGENOM" id="CLU_084029_0_0_1"/>
<evidence type="ECO:0000256" key="9">
    <source>
        <dbReference type="ARBA" id="ARBA00023215"/>
    </source>
</evidence>
<organism evidence="14">
    <name type="scientific">Petromyzon marinus</name>
    <name type="common">Sea lamprey</name>
    <dbReference type="NCBI Taxonomy" id="7757"/>
    <lineage>
        <taxon>Eukaryota</taxon>
        <taxon>Metazoa</taxon>
        <taxon>Chordata</taxon>
        <taxon>Craniata</taxon>
        <taxon>Vertebrata</taxon>
        <taxon>Cyclostomata</taxon>
        <taxon>Hyperoartia</taxon>
        <taxon>Petromyzontiformes</taxon>
        <taxon>Petromyzontidae</taxon>
        <taxon>Petromyzon</taxon>
    </lineage>
</organism>
<dbReference type="Gene3D" id="2.40.50.120">
    <property type="match status" value="1"/>
</dbReference>
<feature type="signal peptide" evidence="12">
    <location>
        <begin position="1"/>
        <end position="21"/>
    </location>
</feature>
<keyword evidence="12" id="KW-0732">Signal</keyword>
<feature type="disulfide bond" evidence="11">
    <location>
        <begin position="30"/>
        <end position="98"/>
    </location>
</feature>
<feature type="disulfide bond" evidence="11">
    <location>
        <begin position="152"/>
        <end position="207"/>
    </location>
</feature>
<keyword evidence="3" id="KW-0964">Secreted</keyword>
<dbReference type="Gene3D" id="3.90.370.10">
    <property type="entry name" value="Tissue inhibitor of metalloproteinase-1. Chain B, domain 1"/>
    <property type="match status" value="1"/>
</dbReference>
<feature type="disulfide bond" evidence="11">
    <location>
        <begin position="42"/>
        <end position="149"/>
    </location>
</feature>
<evidence type="ECO:0000256" key="6">
    <source>
        <dbReference type="ARBA" id="ARBA00022723"/>
    </source>
</evidence>
<evidence type="ECO:0000259" key="13">
    <source>
        <dbReference type="PROSITE" id="PS50189"/>
    </source>
</evidence>
<sequence>APGGGMRLVLWGLLVFIMANALGPRAVQGCSCAPSHPQQAFCAAHLVTRARVVGEAVVAGPEGSASTQYEISLLQVFKGPGVPGDATHLYTNREGYLCGAKLKTDTEYLLAARRVEDRLRISLCDLAKPWASVSAAQAENLAGEYGRGCGVCSIKLCYASECDRSVPGECTGSYHDMFGLDGRRLSEEHACLQTEPRPGPSPGPGTCQWVQGRLPNNTVAVVVTTS</sequence>
<reference evidence="14" key="2">
    <citation type="submission" date="2025-09" db="UniProtKB">
        <authorList>
            <consortium name="Ensembl"/>
        </authorList>
    </citation>
    <scope>IDENTIFICATION</scope>
</reference>
<comment type="subcellular location">
    <subcellularLocation>
        <location evidence="1">Secreted</location>
    </subcellularLocation>
</comment>
<feature type="binding site" evidence="10">
    <location>
        <position position="30"/>
    </location>
    <ligand>
        <name>Zn(2+)</name>
        <dbReference type="ChEBI" id="CHEBI:29105"/>
        <note>ligand shared with metalloproteinase partner</note>
    </ligand>
</feature>
<dbReference type="Ensembl" id="ENSPMAT00000002823.1">
    <property type="protein sequence ID" value="ENSPMAP00000002810.1"/>
    <property type="gene ID" value="ENSPMAG00000002572.1"/>
</dbReference>
<feature type="disulfide bond" evidence="11">
    <location>
        <begin position="157"/>
        <end position="162"/>
    </location>
</feature>
<keyword evidence="4" id="KW-0483">Metalloprotease inhibitor</keyword>
<dbReference type="AlphaFoldDB" id="S4RC78"/>
<evidence type="ECO:0000256" key="5">
    <source>
        <dbReference type="ARBA" id="ARBA00022690"/>
    </source>
</evidence>
<dbReference type="GO" id="GO:0002020">
    <property type="term" value="F:protease binding"/>
    <property type="evidence" value="ECO:0007669"/>
    <property type="project" value="TreeGrafter"/>
</dbReference>
<keyword evidence="9" id="KW-0481">Metalloenzyme inhibitor</keyword>
<feature type="disulfide bond" evidence="11">
    <location>
        <begin position="170"/>
        <end position="191"/>
    </location>
</feature>
<protein>
    <recommendedName>
        <fullName evidence="13">NTR domain-containing protein</fullName>
    </recommendedName>
</protein>
<dbReference type="PANTHER" id="PTHR11844">
    <property type="entry name" value="METALLOPROTEASE INHIBITOR"/>
    <property type="match status" value="1"/>
</dbReference>
<name>S4RC78_PETMA</name>
<keyword evidence="8 11" id="KW-1015">Disulfide bond</keyword>
<proteinExistence type="inferred from homology"/>
<dbReference type="GO" id="GO:0031012">
    <property type="term" value="C:extracellular matrix"/>
    <property type="evidence" value="ECO:0007669"/>
    <property type="project" value="TreeGrafter"/>
</dbReference>
<dbReference type="InterPro" id="IPR030490">
    <property type="entry name" value="TIMP_CS"/>
</dbReference>